<gene>
    <name evidence="3" type="ORF">FCH28_01295</name>
</gene>
<proteinExistence type="predicted"/>
<dbReference type="RefSeq" id="WP_136737776.1">
    <property type="nucleotide sequence ID" value="NZ_SUMB01000001.1"/>
</dbReference>
<feature type="domain" description="Endo-beta-N-acetylglucosaminidase D-like D2" evidence="2">
    <location>
        <begin position="614"/>
        <end position="694"/>
    </location>
</feature>
<dbReference type="InterPro" id="IPR032979">
    <property type="entry name" value="ENGase"/>
</dbReference>
<dbReference type="CDD" id="cd06547">
    <property type="entry name" value="GH85_ENGase"/>
    <property type="match status" value="1"/>
</dbReference>
<evidence type="ECO:0000313" key="3">
    <source>
        <dbReference type="EMBL" id="TJZ58824.1"/>
    </source>
</evidence>
<dbReference type="Proteomes" id="UP000308697">
    <property type="component" value="Unassembled WGS sequence"/>
</dbReference>
<comment type="caution">
    <text evidence="3">The sequence shown here is derived from an EMBL/GenBank/DDBJ whole genome shotgun (WGS) entry which is preliminary data.</text>
</comment>
<protein>
    <submittedName>
        <fullName evidence="3">Endo-beta-N-acetylglucosaminidase</fullName>
    </submittedName>
</protein>
<dbReference type="Gene3D" id="3.20.20.80">
    <property type="entry name" value="Glycosidases"/>
    <property type="match status" value="1"/>
</dbReference>
<evidence type="ECO:0000259" key="1">
    <source>
        <dbReference type="Pfam" id="PF03644"/>
    </source>
</evidence>
<organism evidence="3 4">
    <name type="scientific">Streptomyces piniterrae</name>
    <dbReference type="NCBI Taxonomy" id="2571125"/>
    <lineage>
        <taxon>Bacteria</taxon>
        <taxon>Bacillati</taxon>
        <taxon>Actinomycetota</taxon>
        <taxon>Actinomycetes</taxon>
        <taxon>Kitasatosporales</taxon>
        <taxon>Streptomycetaceae</taxon>
        <taxon>Streptomyces</taxon>
    </lineage>
</organism>
<name>A0A4U0P7U6_9ACTN</name>
<dbReference type="PANTHER" id="PTHR13246:SF1">
    <property type="entry name" value="CYTOSOLIC ENDO-BETA-N-ACETYLGLUCOSAMINIDASE"/>
    <property type="match status" value="1"/>
</dbReference>
<feature type="domain" description="Cytosolic endo-beta-N-acetylglucosaminidase TIM barrel" evidence="1">
    <location>
        <begin position="132"/>
        <end position="437"/>
    </location>
</feature>
<keyword evidence="4" id="KW-1185">Reference proteome</keyword>
<accession>A0A4U0P7U6</accession>
<evidence type="ECO:0000313" key="4">
    <source>
        <dbReference type="Proteomes" id="UP000308697"/>
    </source>
</evidence>
<dbReference type="InterPro" id="IPR054110">
    <property type="entry name" value="EndoD-like_D2"/>
</dbReference>
<dbReference type="Gene3D" id="2.60.40.10">
    <property type="entry name" value="Immunoglobulins"/>
    <property type="match status" value="1"/>
</dbReference>
<dbReference type="PANTHER" id="PTHR13246">
    <property type="entry name" value="ENDO BETA N-ACETYLGLUCOSAMINIDASE"/>
    <property type="match status" value="1"/>
</dbReference>
<dbReference type="GO" id="GO:0005829">
    <property type="term" value="C:cytosol"/>
    <property type="evidence" value="ECO:0007669"/>
    <property type="project" value="UniProtKB-SubCell"/>
</dbReference>
<dbReference type="InterPro" id="IPR006311">
    <property type="entry name" value="TAT_signal"/>
</dbReference>
<dbReference type="Pfam" id="PF21910">
    <property type="entry name" value="GH85_C"/>
    <property type="match status" value="1"/>
</dbReference>
<dbReference type="EMBL" id="SUMB01000001">
    <property type="protein sequence ID" value="TJZ58824.1"/>
    <property type="molecule type" value="Genomic_DNA"/>
</dbReference>
<dbReference type="InterPro" id="IPR013783">
    <property type="entry name" value="Ig-like_fold"/>
</dbReference>
<sequence length="702" mass="74919">MTQQPFPLSRRRVVLAGVGAAAALLGPSPGGGAALAAGRPGARARERAADALQPYASYWFPDSLPSGTPGDGITWRSLAQWTPESDRDLPFNTATVPLAQRFTPVPANTTARSGQARISALAAFDHTAGNPSQGSGTADYYAPTHWAYLDELVFWGGSSGEGLILAPNAPVVDAAHRNGVPVLGTVFLPPVAFGGDLRWTRDLVRKDPSGAFPLAAKLVRVATAYGFDGWFVNAETDGGDAELAADMQAFLRALRAAGTGHGLRINWYDAMNVTGQVGWQGALNERNQPFFQDDSGPVADSMFVDFRWTAERLAASGRLADQLGRSRYELWAGVDVESAGWDTATDWDAIIPTGRDHVVSYGFYRPEWTLNHLPEGRTPSQFHAADDRFWSGEHLDPTRPGGTGSGWRAPATAVADRSTVSALPFATTFNTGHGLRWYEDGAATSAAPWNHLGLQDRLPPRRWVIRTEGQRPDVSLDFADAWRGGSSLLVRGALDAPVTVELFPTRLPAGAATVVDIAHRTDAESGPVTIEVAVALQEPSEPGAPAPYAYLPAGTIEPGSGWRTASVRLGSLGTGTLHSLGIRLTGRDGAAVAWRLGALAVRESSGKPGSPSGLTVTDSAIANGTMSLRLQWQRAAGPVRHYELHRQLPDGTRQFLGGTCGTAFYVPGLGRRQNEPAVRLEVRAVDELYQVSEKPATAQHPW</sequence>
<dbReference type="OrthoDB" id="1089471at2"/>
<dbReference type="GO" id="GO:0005975">
    <property type="term" value="P:carbohydrate metabolic process"/>
    <property type="evidence" value="ECO:0007669"/>
    <property type="project" value="UniProtKB-ARBA"/>
</dbReference>
<dbReference type="GO" id="GO:0033925">
    <property type="term" value="F:mannosyl-glycoprotein endo-beta-N-acetylglucosaminidase activity"/>
    <property type="evidence" value="ECO:0007669"/>
    <property type="project" value="InterPro"/>
</dbReference>
<evidence type="ECO:0000259" key="2">
    <source>
        <dbReference type="Pfam" id="PF21910"/>
    </source>
</evidence>
<dbReference type="AlphaFoldDB" id="A0A4U0P7U6"/>
<dbReference type="PROSITE" id="PS51318">
    <property type="entry name" value="TAT"/>
    <property type="match status" value="1"/>
</dbReference>
<reference evidence="3 4" key="1">
    <citation type="submission" date="2019-04" db="EMBL/GenBank/DDBJ databases">
        <title>Streptomyces piniterrae sp. nov., a heliquinomycin-producing actinomycete isolated from rhizosphere soil of Pinus yunnanensis.</title>
        <authorList>
            <person name="Zhuang X."/>
            <person name="Zhao J."/>
        </authorList>
    </citation>
    <scope>NUCLEOTIDE SEQUENCE [LARGE SCALE GENOMIC DNA]</scope>
    <source>
        <strain evidence="4">jys28</strain>
    </source>
</reference>
<dbReference type="Pfam" id="PF03644">
    <property type="entry name" value="Glyco_hydro_85"/>
    <property type="match status" value="1"/>
</dbReference>
<dbReference type="InterPro" id="IPR005201">
    <property type="entry name" value="TIM_ENGase"/>
</dbReference>
<dbReference type="Gene3D" id="2.60.120.260">
    <property type="entry name" value="Galactose-binding domain-like"/>
    <property type="match status" value="1"/>
</dbReference>